<proteinExistence type="predicted"/>
<dbReference type="Proteomes" id="UP001501303">
    <property type="component" value="Unassembled WGS sequence"/>
</dbReference>
<evidence type="ECO:0000313" key="3">
    <source>
        <dbReference type="Proteomes" id="UP001501303"/>
    </source>
</evidence>
<reference evidence="2 3" key="1">
    <citation type="journal article" date="2019" name="Int. J. Syst. Evol. Microbiol.">
        <title>The Global Catalogue of Microorganisms (GCM) 10K type strain sequencing project: providing services to taxonomists for standard genome sequencing and annotation.</title>
        <authorList>
            <consortium name="The Broad Institute Genomics Platform"/>
            <consortium name="The Broad Institute Genome Sequencing Center for Infectious Disease"/>
            <person name="Wu L."/>
            <person name="Ma J."/>
        </authorList>
    </citation>
    <scope>NUCLEOTIDE SEQUENCE [LARGE SCALE GENOMIC DNA]</scope>
    <source>
        <strain evidence="2 3">JCM 13581</strain>
    </source>
</reference>
<evidence type="ECO:0000256" key="1">
    <source>
        <dbReference type="SAM" id="MobiDB-lite"/>
    </source>
</evidence>
<dbReference type="RefSeq" id="WP_344261398.1">
    <property type="nucleotide sequence ID" value="NZ_BAAAMJ010000024.1"/>
</dbReference>
<comment type="caution">
    <text evidence="2">The sequence shown here is derived from an EMBL/GenBank/DDBJ whole genome shotgun (WGS) entry which is preliminary data.</text>
</comment>
<sequence length="58" mass="6078">MKSTITMRSLANPRRTVRVHLAEDTAQPPTAVAAAGAEELPARTANPQRTVLVDAPAG</sequence>
<keyword evidence="3" id="KW-1185">Reference proteome</keyword>
<dbReference type="EMBL" id="BAAAMJ010000024">
    <property type="protein sequence ID" value="GAA1913785.1"/>
    <property type="molecule type" value="Genomic_DNA"/>
</dbReference>
<accession>A0ABN2P6Q9</accession>
<protein>
    <submittedName>
        <fullName evidence="2">Uncharacterized protein</fullName>
    </submittedName>
</protein>
<gene>
    <name evidence="2" type="ORF">GCM10009716_24140</name>
</gene>
<evidence type="ECO:0000313" key="2">
    <source>
        <dbReference type="EMBL" id="GAA1913785.1"/>
    </source>
</evidence>
<organism evidence="2 3">
    <name type="scientific">Streptomyces sodiiphilus</name>
    <dbReference type="NCBI Taxonomy" id="226217"/>
    <lineage>
        <taxon>Bacteria</taxon>
        <taxon>Bacillati</taxon>
        <taxon>Actinomycetota</taxon>
        <taxon>Actinomycetes</taxon>
        <taxon>Kitasatosporales</taxon>
        <taxon>Streptomycetaceae</taxon>
        <taxon>Streptomyces</taxon>
    </lineage>
</organism>
<name>A0ABN2P6Q9_9ACTN</name>
<feature type="region of interest" description="Disordered" evidence="1">
    <location>
        <begin position="38"/>
        <end position="58"/>
    </location>
</feature>